<dbReference type="EMBL" id="JBAKBA010000439">
    <property type="protein sequence ID" value="MEL0661191.1"/>
    <property type="molecule type" value="Genomic_DNA"/>
</dbReference>
<reference evidence="1 2" key="1">
    <citation type="submission" date="2024-02" db="EMBL/GenBank/DDBJ databases">
        <title>Bacteria isolated from the canopy kelp, Nereocystis luetkeana.</title>
        <authorList>
            <person name="Pfister C.A."/>
            <person name="Younker I.T."/>
            <person name="Light S.H."/>
        </authorList>
    </citation>
    <scope>NUCLEOTIDE SEQUENCE [LARGE SCALE GENOMIC DNA]</scope>
    <source>
        <strain evidence="1 2">TI.2.07</strain>
    </source>
</reference>
<dbReference type="SUPFAM" id="SSF53686">
    <property type="entry name" value="Tryptophan synthase beta subunit-like PLP-dependent enzymes"/>
    <property type="match status" value="1"/>
</dbReference>
<evidence type="ECO:0000313" key="2">
    <source>
        <dbReference type="Proteomes" id="UP001366060"/>
    </source>
</evidence>
<accession>A0ABU9HI46</accession>
<proteinExistence type="predicted"/>
<sequence length="61" mass="6745">NNKNHLVSFGGAFSNHIRALAAACNHFKFLATGIIRGEVHYASSPTLSQVQKWGMELQFID</sequence>
<keyword evidence="2" id="KW-1185">Reference proteome</keyword>
<name>A0ABU9HI46_9GAMM</name>
<comment type="caution">
    <text evidence="1">The sequence shown here is derived from an EMBL/GenBank/DDBJ whole genome shotgun (WGS) entry which is preliminary data.</text>
</comment>
<evidence type="ECO:0000313" key="1">
    <source>
        <dbReference type="EMBL" id="MEL0661191.1"/>
    </source>
</evidence>
<organism evidence="1 2">
    <name type="scientific">Psychromonas arctica</name>
    <dbReference type="NCBI Taxonomy" id="168275"/>
    <lineage>
        <taxon>Bacteria</taxon>
        <taxon>Pseudomonadati</taxon>
        <taxon>Pseudomonadota</taxon>
        <taxon>Gammaproteobacteria</taxon>
        <taxon>Alteromonadales</taxon>
        <taxon>Psychromonadaceae</taxon>
        <taxon>Psychromonas</taxon>
    </lineage>
</organism>
<feature type="non-terminal residue" evidence="1">
    <location>
        <position position="1"/>
    </location>
</feature>
<dbReference type="InterPro" id="IPR036052">
    <property type="entry name" value="TrpB-like_PALP_sf"/>
</dbReference>
<dbReference type="Proteomes" id="UP001366060">
    <property type="component" value="Unassembled WGS sequence"/>
</dbReference>
<protein>
    <submittedName>
        <fullName evidence="1">1-aminocyclopropane-1-carboxylate deaminase/D-cysteine desulfhydrase</fullName>
    </submittedName>
</protein>
<dbReference type="Gene3D" id="3.40.50.1100">
    <property type="match status" value="1"/>
</dbReference>
<gene>
    <name evidence="1" type="ORF">V6255_19030</name>
</gene>